<dbReference type="RefSeq" id="XP_034095656.1">
    <property type="nucleotide sequence ID" value="XM_034239765.1"/>
</dbReference>
<evidence type="ECO:0000256" key="4">
    <source>
        <dbReference type="ARBA" id="ARBA00022695"/>
    </source>
</evidence>
<protein>
    <recommendedName>
        <fullName evidence="7">NAD(P)(+)--arginine ADP-ribosyltransferase</fullName>
        <ecNumber evidence="7">2.4.2.31</ecNumber>
    </recommendedName>
    <alternativeName>
        <fullName evidence="7">Mono(ADP-ribosyl)transferase</fullName>
    </alternativeName>
</protein>
<keyword evidence="4" id="KW-0548">Nucleotidyltransferase</keyword>
<gene>
    <name evidence="10 11" type="primary">LOC117562004</name>
</gene>
<evidence type="ECO:0000256" key="6">
    <source>
        <dbReference type="ARBA" id="ARBA00047597"/>
    </source>
</evidence>
<evidence type="ECO:0000256" key="7">
    <source>
        <dbReference type="RuleBase" id="RU361228"/>
    </source>
</evidence>
<feature type="transmembrane region" description="Helical" evidence="8">
    <location>
        <begin position="42"/>
        <end position="62"/>
    </location>
</feature>
<dbReference type="Pfam" id="PF01129">
    <property type="entry name" value="ART"/>
    <property type="match status" value="1"/>
</dbReference>
<comment type="similarity">
    <text evidence="1 7">Belongs to the Arg-specific ADP-ribosyltransferase family.</text>
</comment>
<dbReference type="PRINTS" id="PR00970">
    <property type="entry name" value="RIBTRNSFRASE"/>
</dbReference>
<feature type="transmembrane region" description="Helical" evidence="8">
    <location>
        <begin position="342"/>
        <end position="363"/>
    </location>
</feature>
<evidence type="ECO:0000313" key="10">
    <source>
        <dbReference type="RefSeq" id="XP_034095655.1"/>
    </source>
</evidence>
<dbReference type="Gene3D" id="3.90.176.10">
    <property type="entry name" value="Toxin ADP-ribosyltransferase, Chain A, domain 1"/>
    <property type="match status" value="1"/>
</dbReference>
<keyword evidence="7" id="KW-0520">NAD</keyword>
<dbReference type="KEGG" id="gacu:117562004"/>
<dbReference type="GO" id="GO:0003950">
    <property type="term" value="F:NAD+ poly-ADP-ribosyltransferase activity"/>
    <property type="evidence" value="ECO:0007669"/>
    <property type="project" value="TreeGrafter"/>
</dbReference>
<keyword evidence="9" id="KW-1185">Reference proteome</keyword>
<proteinExistence type="inferred from homology"/>
<feature type="transmembrane region" description="Helical" evidence="8">
    <location>
        <begin position="312"/>
        <end position="335"/>
    </location>
</feature>
<comment type="catalytic activity">
    <reaction evidence="6 7">
        <text>L-arginyl-[protein] + NAD(+) = N(omega)-(ADP-D-ribosyl)-L-arginyl-[protein] + nicotinamide + H(+)</text>
        <dbReference type="Rhea" id="RHEA:19149"/>
        <dbReference type="Rhea" id="RHEA-COMP:10532"/>
        <dbReference type="Rhea" id="RHEA-COMP:15087"/>
        <dbReference type="ChEBI" id="CHEBI:15378"/>
        <dbReference type="ChEBI" id="CHEBI:17154"/>
        <dbReference type="ChEBI" id="CHEBI:29965"/>
        <dbReference type="ChEBI" id="CHEBI:57540"/>
        <dbReference type="ChEBI" id="CHEBI:142554"/>
        <dbReference type="EC" id="2.4.2.31"/>
    </reaction>
</comment>
<dbReference type="GO" id="GO:0106274">
    <property type="term" value="F:NAD+-protein-arginine ADP-ribosyltransferase activity"/>
    <property type="evidence" value="ECO:0007669"/>
    <property type="project" value="UniProtKB-EC"/>
</dbReference>
<evidence type="ECO:0000313" key="9">
    <source>
        <dbReference type="Proteomes" id="UP000515161"/>
    </source>
</evidence>
<keyword evidence="5 7" id="KW-0521">NADP</keyword>
<keyword evidence="8" id="KW-0472">Membrane</keyword>
<organism evidence="9 11">
    <name type="scientific">Gymnodraco acuticeps</name>
    <name type="common">Antarctic dragonfish</name>
    <dbReference type="NCBI Taxonomy" id="8218"/>
    <lineage>
        <taxon>Eukaryota</taxon>
        <taxon>Metazoa</taxon>
        <taxon>Chordata</taxon>
        <taxon>Craniata</taxon>
        <taxon>Vertebrata</taxon>
        <taxon>Euteleostomi</taxon>
        <taxon>Actinopterygii</taxon>
        <taxon>Neopterygii</taxon>
        <taxon>Teleostei</taxon>
        <taxon>Neoteleostei</taxon>
        <taxon>Acanthomorphata</taxon>
        <taxon>Eupercaria</taxon>
        <taxon>Perciformes</taxon>
        <taxon>Notothenioidei</taxon>
        <taxon>Bathydraconidae</taxon>
        <taxon>Gymnodraco</taxon>
    </lineage>
</organism>
<dbReference type="PANTHER" id="PTHR10339">
    <property type="entry name" value="ADP-RIBOSYLTRANSFERASE"/>
    <property type="match status" value="1"/>
</dbReference>
<keyword evidence="3 7" id="KW-0808">Transferase</keyword>
<dbReference type="AlphaFoldDB" id="A0A6P8VWZ0"/>
<name>A0A6P8VWZ0_GYMAC</name>
<dbReference type="InterPro" id="IPR050999">
    <property type="entry name" value="ADP-ribosyltransferase_ARG"/>
</dbReference>
<evidence type="ECO:0000313" key="11">
    <source>
        <dbReference type="RefSeq" id="XP_034095656.1"/>
    </source>
</evidence>
<dbReference type="Proteomes" id="UP000515161">
    <property type="component" value="Unplaced"/>
</dbReference>
<dbReference type="RefSeq" id="XP_034095655.1">
    <property type="nucleotide sequence ID" value="XM_034239764.1"/>
</dbReference>
<accession>A0A6P8VWZ0</accession>
<dbReference type="InterPro" id="IPR000768">
    <property type="entry name" value="ART"/>
</dbReference>
<evidence type="ECO:0000256" key="8">
    <source>
        <dbReference type="SAM" id="Phobius"/>
    </source>
</evidence>
<evidence type="ECO:0000256" key="2">
    <source>
        <dbReference type="ARBA" id="ARBA00022676"/>
    </source>
</evidence>
<sequence length="364" mass="42330">MAPTFSKEYQAAVESPRQEKNMTFGSCGPVCKLRSHKNLATLCLLLAVALLLIYDPFLLIWWPRNPAEKSVVLPLDMATDSIDDMYEGCRSQTASVIDLFGVFEWHYNRNFSIAWALVESSAKKPAHTQLKEDHAIVLYMYTKLKYIQHVFNQAVKTGKHKYSTYTFRFHYFYFFLTDAIQVLRENQTLCRTTYHRTWELFDHNVINTNMRFGAFTWAASSKQSFDFNGNVSCFEIYSCFGADITHYSATKQKGQVLIPPYEVFKVTDVLTNDPWCSVVYKLQSTKAPRRDLNCILNQKQLKRYVEVYLRYLYTWSAWMMLACILLLIIISVVLVQRKQKRFVAVVLGALLVMIVILVIWRVAI</sequence>
<keyword evidence="2 7" id="KW-0328">Glycosyltransferase</keyword>
<dbReference type="GO" id="GO:0016779">
    <property type="term" value="F:nucleotidyltransferase activity"/>
    <property type="evidence" value="ECO:0007669"/>
    <property type="project" value="UniProtKB-KW"/>
</dbReference>
<evidence type="ECO:0000256" key="5">
    <source>
        <dbReference type="ARBA" id="ARBA00022857"/>
    </source>
</evidence>
<keyword evidence="8" id="KW-0812">Transmembrane</keyword>
<dbReference type="SUPFAM" id="SSF56399">
    <property type="entry name" value="ADP-ribosylation"/>
    <property type="match status" value="1"/>
</dbReference>
<evidence type="ECO:0000256" key="3">
    <source>
        <dbReference type="ARBA" id="ARBA00022679"/>
    </source>
</evidence>
<dbReference type="PANTHER" id="PTHR10339:SF27">
    <property type="entry name" value="NAD(P)(+)--ARGININE ADP-RIBOSYLTRANSFERASE"/>
    <property type="match status" value="1"/>
</dbReference>
<dbReference type="EC" id="2.4.2.31" evidence="7"/>
<evidence type="ECO:0000256" key="1">
    <source>
        <dbReference type="ARBA" id="ARBA00009558"/>
    </source>
</evidence>
<dbReference type="OrthoDB" id="423533at2759"/>
<keyword evidence="8" id="KW-1133">Transmembrane helix</keyword>
<reference evidence="10 11" key="1">
    <citation type="submission" date="2025-04" db="UniProtKB">
        <authorList>
            <consortium name="RefSeq"/>
        </authorList>
    </citation>
    <scope>IDENTIFICATION</scope>
</reference>
<dbReference type="GeneID" id="117562004"/>